<proteinExistence type="predicted"/>
<dbReference type="Proteomes" id="UP001232148">
    <property type="component" value="Unassembled WGS sequence"/>
</dbReference>
<organism evidence="1 2">
    <name type="scientific">Colletotrichum zoysiae</name>
    <dbReference type="NCBI Taxonomy" id="1216348"/>
    <lineage>
        <taxon>Eukaryota</taxon>
        <taxon>Fungi</taxon>
        <taxon>Dikarya</taxon>
        <taxon>Ascomycota</taxon>
        <taxon>Pezizomycotina</taxon>
        <taxon>Sordariomycetes</taxon>
        <taxon>Hypocreomycetidae</taxon>
        <taxon>Glomerellales</taxon>
        <taxon>Glomerellaceae</taxon>
        <taxon>Colletotrichum</taxon>
        <taxon>Colletotrichum graminicola species complex</taxon>
    </lineage>
</organism>
<keyword evidence="2" id="KW-1185">Reference proteome</keyword>
<gene>
    <name evidence="1" type="ORF">LX32DRAFT_45345</name>
</gene>
<accession>A0AAD9HDC7</accession>
<evidence type="ECO:0000313" key="2">
    <source>
        <dbReference type="Proteomes" id="UP001232148"/>
    </source>
</evidence>
<name>A0AAD9HDC7_9PEZI</name>
<sequence length="124" mass="13049">MLPALPDVRTFPTTSHPLTLLCNKFARSQSLKVPSRVKQIGASAAHCHSDCAVAKKSGNHTKPTSSSNIMQDIAVVSTSLRSPVIAATASSPRRTRLAAASTRPPSTHLDKTLILSANPSIPPC</sequence>
<dbReference type="EMBL" id="MU842927">
    <property type="protein sequence ID" value="KAK2025882.1"/>
    <property type="molecule type" value="Genomic_DNA"/>
</dbReference>
<protein>
    <submittedName>
        <fullName evidence="1">Uncharacterized protein</fullName>
    </submittedName>
</protein>
<dbReference type="AlphaFoldDB" id="A0AAD9HDC7"/>
<evidence type="ECO:0000313" key="1">
    <source>
        <dbReference type="EMBL" id="KAK2025882.1"/>
    </source>
</evidence>
<reference evidence="1" key="1">
    <citation type="submission" date="2021-06" db="EMBL/GenBank/DDBJ databases">
        <title>Comparative genomics, transcriptomics and evolutionary studies reveal genomic signatures of adaptation to plant cell wall in hemibiotrophic fungi.</title>
        <authorList>
            <consortium name="DOE Joint Genome Institute"/>
            <person name="Baroncelli R."/>
            <person name="Diaz J.F."/>
            <person name="Benocci T."/>
            <person name="Peng M."/>
            <person name="Battaglia E."/>
            <person name="Haridas S."/>
            <person name="Andreopoulos W."/>
            <person name="Labutti K."/>
            <person name="Pangilinan J."/>
            <person name="Floch G.L."/>
            <person name="Makela M.R."/>
            <person name="Henrissat B."/>
            <person name="Grigoriev I.V."/>
            <person name="Crouch J.A."/>
            <person name="De Vries R.P."/>
            <person name="Sukno S.A."/>
            <person name="Thon M.R."/>
        </authorList>
    </citation>
    <scope>NUCLEOTIDE SEQUENCE</scope>
    <source>
        <strain evidence="1">MAFF235873</strain>
    </source>
</reference>
<comment type="caution">
    <text evidence="1">The sequence shown here is derived from an EMBL/GenBank/DDBJ whole genome shotgun (WGS) entry which is preliminary data.</text>
</comment>